<gene>
    <name evidence="2" type="ORF">L596_018490</name>
</gene>
<proteinExistence type="predicted"/>
<sequence length="144" mass="16434">MDTTNMVRFPTLASIASEIPKQVSFRRLKHAETAQQHGNLKNRRKSAPEKRKFDPKTEEANERRRIDRRSRIQAEIVPGPFKIQIAKTVASLSIIRIALRRAASDAGLNLRRSDFGFFGFLIKLCVAFSLPKFVRFHVACGLKQ</sequence>
<accession>A0A4U5N4R8</accession>
<keyword evidence="3" id="KW-1185">Reference proteome</keyword>
<feature type="region of interest" description="Disordered" evidence="1">
    <location>
        <begin position="32"/>
        <end position="65"/>
    </location>
</feature>
<name>A0A4U5N4R8_STECR</name>
<comment type="caution">
    <text evidence="2">The sequence shown here is derived from an EMBL/GenBank/DDBJ whole genome shotgun (WGS) entry which is preliminary data.</text>
</comment>
<reference evidence="2 3" key="2">
    <citation type="journal article" date="2019" name="G3 (Bethesda)">
        <title>Hybrid Assembly of the Genome of the Entomopathogenic Nematode Steinernema carpocapsae Identifies the X-Chromosome.</title>
        <authorList>
            <person name="Serra L."/>
            <person name="Macchietto M."/>
            <person name="Macias-Munoz A."/>
            <person name="McGill C.J."/>
            <person name="Rodriguez I.M."/>
            <person name="Rodriguez B."/>
            <person name="Murad R."/>
            <person name="Mortazavi A."/>
        </authorList>
    </citation>
    <scope>NUCLEOTIDE SEQUENCE [LARGE SCALE GENOMIC DNA]</scope>
    <source>
        <strain evidence="2 3">ALL</strain>
    </source>
</reference>
<feature type="compositionally biased region" description="Basic and acidic residues" evidence="1">
    <location>
        <begin position="46"/>
        <end position="65"/>
    </location>
</feature>
<evidence type="ECO:0000256" key="1">
    <source>
        <dbReference type="SAM" id="MobiDB-lite"/>
    </source>
</evidence>
<evidence type="ECO:0000313" key="2">
    <source>
        <dbReference type="EMBL" id="TKR77537.1"/>
    </source>
</evidence>
<organism evidence="2 3">
    <name type="scientific">Steinernema carpocapsae</name>
    <name type="common">Entomopathogenic nematode</name>
    <dbReference type="NCBI Taxonomy" id="34508"/>
    <lineage>
        <taxon>Eukaryota</taxon>
        <taxon>Metazoa</taxon>
        <taxon>Ecdysozoa</taxon>
        <taxon>Nematoda</taxon>
        <taxon>Chromadorea</taxon>
        <taxon>Rhabditida</taxon>
        <taxon>Tylenchina</taxon>
        <taxon>Panagrolaimomorpha</taxon>
        <taxon>Strongyloidoidea</taxon>
        <taxon>Steinernematidae</taxon>
        <taxon>Steinernema</taxon>
    </lineage>
</organism>
<protein>
    <submittedName>
        <fullName evidence="2">Uncharacterized protein</fullName>
    </submittedName>
</protein>
<reference evidence="2 3" key="1">
    <citation type="journal article" date="2015" name="Genome Biol.">
        <title>Comparative genomics of Steinernema reveals deeply conserved gene regulatory networks.</title>
        <authorList>
            <person name="Dillman A.R."/>
            <person name="Macchietto M."/>
            <person name="Porter C.F."/>
            <person name="Rogers A."/>
            <person name="Williams B."/>
            <person name="Antoshechkin I."/>
            <person name="Lee M.M."/>
            <person name="Goodwin Z."/>
            <person name="Lu X."/>
            <person name="Lewis E.E."/>
            <person name="Goodrich-Blair H."/>
            <person name="Stock S.P."/>
            <person name="Adams B.J."/>
            <person name="Sternberg P.W."/>
            <person name="Mortazavi A."/>
        </authorList>
    </citation>
    <scope>NUCLEOTIDE SEQUENCE [LARGE SCALE GENOMIC DNA]</scope>
    <source>
        <strain evidence="2 3">ALL</strain>
    </source>
</reference>
<dbReference type="AlphaFoldDB" id="A0A4U5N4R8"/>
<evidence type="ECO:0000313" key="3">
    <source>
        <dbReference type="Proteomes" id="UP000298663"/>
    </source>
</evidence>
<dbReference type="EMBL" id="AZBU02000005">
    <property type="protein sequence ID" value="TKR77537.1"/>
    <property type="molecule type" value="Genomic_DNA"/>
</dbReference>
<dbReference type="Proteomes" id="UP000298663">
    <property type="component" value="Unassembled WGS sequence"/>
</dbReference>